<evidence type="ECO:0000256" key="1">
    <source>
        <dbReference type="SAM" id="MobiDB-lite"/>
    </source>
</evidence>
<dbReference type="EMBL" id="MK500396">
    <property type="protein sequence ID" value="QBK88717.1"/>
    <property type="molecule type" value="Genomic_DNA"/>
</dbReference>
<reference evidence="2" key="1">
    <citation type="journal article" date="2019" name="MBio">
        <title>Virus Genomes from Deep Sea Sediments Expand the Ocean Megavirome and Support Independent Origins of Viral Gigantism.</title>
        <authorList>
            <person name="Backstrom D."/>
            <person name="Yutin N."/>
            <person name="Jorgensen S.L."/>
            <person name="Dharamshi J."/>
            <person name="Homa F."/>
            <person name="Zaremba-Niedwiedzka K."/>
            <person name="Spang A."/>
            <person name="Wolf Y.I."/>
            <person name="Koonin E.V."/>
            <person name="Ettema T.J."/>
        </authorList>
    </citation>
    <scope>NUCLEOTIDE SEQUENCE</scope>
</reference>
<proteinExistence type="predicted"/>
<sequence length="412" mass="47427">MMSDFLREEFARQKCDILIKIMHKYNCFKNIKYIKNQSHKLCLRALHSEQNDGTMMAYIRNQTPLLCHYALSINNDNTVRTFKYIKDKSKDITISALTYNAKVLKYVHPQTEEMVQIAITYAPKAILYVKNPTHEIYIKAIKIDPTVLKYIKYIIPGASNEKKSYYELCSTAVHCNGNSIQHVMRESLMDRTKTNKSKRPKYSGINETEYIKLCMYAIQRDGTNIQYIKGPTFEMYLLAVKSNGFALKQIPKYVISDNKDIIDPSYIVLASYAVRENWKAFKYCIAEAQTYELCIIGVTECWKALEFVKDEQKISHPDICICALKKNCLAIKFIPDEILVNIKSAITDDNKTNNKSGDQLDFKSDDDTSGDESESGEEDSDGGLDEDSDEESDSDEKIPTRRKKRSITSYWS</sequence>
<evidence type="ECO:0008006" key="3">
    <source>
        <dbReference type="Google" id="ProtNLM"/>
    </source>
</evidence>
<protein>
    <recommendedName>
        <fullName evidence="3">DUF4116 domain-containing protein</fullName>
    </recommendedName>
</protein>
<feature type="compositionally biased region" description="Basic and acidic residues" evidence="1">
    <location>
        <begin position="354"/>
        <end position="366"/>
    </location>
</feature>
<name>A0A481Z0X1_9VIRU</name>
<gene>
    <name evidence="2" type="ORF">LCMiAC01_03950</name>
</gene>
<evidence type="ECO:0000313" key="2">
    <source>
        <dbReference type="EMBL" id="QBK88717.1"/>
    </source>
</evidence>
<accession>A0A481Z0X1</accession>
<feature type="compositionally biased region" description="Acidic residues" evidence="1">
    <location>
        <begin position="367"/>
        <end position="394"/>
    </location>
</feature>
<feature type="region of interest" description="Disordered" evidence="1">
    <location>
        <begin position="354"/>
        <end position="412"/>
    </location>
</feature>
<organism evidence="2">
    <name type="scientific">Mimivirus LCMiAC01</name>
    <dbReference type="NCBI Taxonomy" id="2506608"/>
    <lineage>
        <taxon>Viruses</taxon>
        <taxon>Varidnaviria</taxon>
        <taxon>Bamfordvirae</taxon>
        <taxon>Nucleocytoviricota</taxon>
        <taxon>Megaviricetes</taxon>
        <taxon>Imitervirales</taxon>
        <taxon>Mimiviridae</taxon>
        <taxon>Klosneuvirinae</taxon>
    </lineage>
</organism>